<dbReference type="GO" id="GO:0017038">
    <property type="term" value="P:protein import"/>
    <property type="evidence" value="ECO:0007669"/>
    <property type="project" value="TreeGrafter"/>
</dbReference>
<feature type="transmembrane region" description="Helical" evidence="7">
    <location>
        <begin position="126"/>
        <end position="148"/>
    </location>
</feature>
<feature type="transmembrane region" description="Helical" evidence="7">
    <location>
        <begin position="168"/>
        <end position="191"/>
    </location>
</feature>
<accession>A0A9X9XCM9</accession>
<evidence type="ECO:0000256" key="5">
    <source>
        <dbReference type="ARBA" id="ARBA00023136"/>
    </source>
</evidence>
<dbReference type="InterPro" id="IPR050790">
    <property type="entry name" value="ExbB/TolQ_transport"/>
</dbReference>
<feature type="transmembrane region" description="Helical" evidence="7">
    <location>
        <begin position="31"/>
        <end position="52"/>
    </location>
</feature>
<comment type="caution">
    <text evidence="9">The sequence shown here is derived from an EMBL/GenBank/DDBJ whole genome shotgun (WGS) entry which is preliminary data.</text>
</comment>
<dbReference type="EMBL" id="JAAEDL010000012">
    <property type="protein sequence ID" value="MBR0681465.1"/>
    <property type="molecule type" value="Genomic_DNA"/>
</dbReference>
<name>A0A9X9XCM9_9PROT</name>
<reference evidence="9" key="1">
    <citation type="submission" date="2020-01" db="EMBL/GenBank/DDBJ databases">
        <authorList>
            <person name="Rat A."/>
        </authorList>
    </citation>
    <scope>NUCLEOTIDE SEQUENCE</scope>
    <source>
        <strain evidence="9">LMG 31228</strain>
    </source>
</reference>
<dbReference type="PANTHER" id="PTHR30625">
    <property type="entry name" value="PROTEIN TOLQ"/>
    <property type="match status" value="1"/>
</dbReference>
<comment type="subcellular location">
    <subcellularLocation>
        <location evidence="1">Cell membrane</location>
        <topology evidence="1">Multi-pass membrane protein</topology>
    </subcellularLocation>
    <subcellularLocation>
        <location evidence="6">Membrane</location>
        <topology evidence="6">Multi-pass membrane protein</topology>
    </subcellularLocation>
</comment>
<keyword evidence="10" id="KW-1185">Reference proteome</keyword>
<gene>
    <name evidence="9" type="ORF">GXW74_13295</name>
</gene>
<keyword evidence="3 7" id="KW-0812">Transmembrane</keyword>
<keyword evidence="4 7" id="KW-1133">Transmembrane helix</keyword>
<dbReference type="Pfam" id="PF01618">
    <property type="entry name" value="MotA_ExbB"/>
    <property type="match status" value="1"/>
</dbReference>
<dbReference type="Proteomes" id="UP001138709">
    <property type="component" value="Unassembled WGS sequence"/>
</dbReference>
<evidence type="ECO:0000259" key="8">
    <source>
        <dbReference type="Pfam" id="PF01618"/>
    </source>
</evidence>
<comment type="similarity">
    <text evidence="6">Belongs to the exbB/tolQ family.</text>
</comment>
<dbReference type="PANTHER" id="PTHR30625:SF16">
    <property type="entry name" value="BIOPOLYMER TRANSPORT PROTEIN EXBB"/>
    <property type="match status" value="1"/>
</dbReference>
<keyword evidence="9" id="KW-0966">Cell projection</keyword>
<evidence type="ECO:0000256" key="6">
    <source>
        <dbReference type="RuleBase" id="RU004057"/>
    </source>
</evidence>
<protein>
    <submittedName>
        <fullName evidence="9">Flagellar motor protein MotA</fullName>
    </submittedName>
</protein>
<feature type="domain" description="MotA/TolQ/ExbB proton channel" evidence="8">
    <location>
        <begin position="98"/>
        <end position="200"/>
    </location>
</feature>
<evidence type="ECO:0000256" key="3">
    <source>
        <dbReference type="ARBA" id="ARBA00022692"/>
    </source>
</evidence>
<keyword evidence="9" id="KW-0282">Flagellum</keyword>
<keyword evidence="6" id="KW-0653">Protein transport</keyword>
<keyword evidence="5 7" id="KW-0472">Membrane</keyword>
<proteinExistence type="inferred from homology"/>
<dbReference type="InterPro" id="IPR002898">
    <property type="entry name" value="MotA_ExbB_proton_chnl"/>
</dbReference>
<reference evidence="9" key="2">
    <citation type="journal article" date="2021" name="Syst. Appl. Microbiol.">
        <title>Roseomonas hellenica sp. nov., isolated from roots of wild-growing Alkanna tinctoria.</title>
        <authorList>
            <person name="Rat A."/>
            <person name="Naranjo H.D."/>
            <person name="Lebbe L."/>
            <person name="Cnockaert M."/>
            <person name="Krigas N."/>
            <person name="Grigoriadou K."/>
            <person name="Maloupa E."/>
            <person name="Willems A."/>
        </authorList>
    </citation>
    <scope>NUCLEOTIDE SEQUENCE</scope>
    <source>
        <strain evidence="9">LMG 31228</strain>
    </source>
</reference>
<keyword evidence="2" id="KW-1003">Cell membrane</keyword>
<organism evidence="9 10">
    <name type="scientific">Neoroseomonas eburnea</name>
    <dbReference type="NCBI Taxonomy" id="1346889"/>
    <lineage>
        <taxon>Bacteria</taxon>
        <taxon>Pseudomonadati</taxon>
        <taxon>Pseudomonadota</taxon>
        <taxon>Alphaproteobacteria</taxon>
        <taxon>Acetobacterales</taxon>
        <taxon>Acetobacteraceae</taxon>
        <taxon>Neoroseomonas</taxon>
    </lineage>
</organism>
<evidence type="ECO:0000313" key="9">
    <source>
        <dbReference type="EMBL" id="MBR0681465.1"/>
    </source>
</evidence>
<keyword evidence="9" id="KW-0969">Cilium</keyword>
<evidence type="ECO:0000256" key="2">
    <source>
        <dbReference type="ARBA" id="ARBA00022475"/>
    </source>
</evidence>
<evidence type="ECO:0000256" key="7">
    <source>
        <dbReference type="SAM" id="Phobius"/>
    </source>
</evidence>
<evidence type="ECO:0000313" key="10">
    <source>
        <dbReference type="Proteomes" id="UP001138709"/>
    </source>
</evidence>
<evidence type="ECO:0000256" key="4">
    <source>
        <dbReference type="ARBA" id="ARBA00022989"/>
    </source>
</evidence>
<dbReference type="GO" id="GO:0005886">
    <property type="term" value="C:plasma membrane"/>
    <property type="evidence" value="ECO:0007669"/>
    <property type="project" value="UniProtKB-SubCell"/>
</dbReference>
<sequence>MAGAPVESLAHAPDLSILGLVLQAGPVVQGVMAALVLASIVCWAIMIEKAILLGQLQREVRRLADAGDPAAANGEGLAARVQRAAAREWAEGRDHGESRGEYRERIERAMRETLAGTLRRAQTGTAFLATTGAVGPFVGLFGTVWGIMGSFQGIAQAHDTSLAVVAPGIAEALLATAIGLFAAIPAVIGYNRIARRVAGLRADALAAIAATGARLSGRPPRGGVAATPRAAE</sequence>
<keyword evidence="6" id="KW-0813">Transport</keyword>
<evidence type="ECO:0000256" key="1">
    <source>
        <dbReference type="ARBA" id="ARBA00004651"/>
    </source>
</evidence>
<dbReference type="AlphaFoldDB" id="A0A9X9XCM9"/>